<evidence type="ECO:0000256" key="7">
    <source>
        <dbReference type="SAM" id="MobiDB-lite"/>
    </source>
</evidence>
<reference evidence="9" key="1">
    <citation type="submission" date="2025-08" db="UniProtKB">
        <authorList>
            <consortium name="RefSeq"/>
        </authorList>
    </citation>
    <scope>IDENTIFICATION</scope>
    <source>
        <tissue evidence="9">Muscle</tissue>
    </source>
</reference>
<dbReference type="GeneID" id="109075228"/>
<dbReference type="FunFam" id="3.80.10.10:FF:000782">
    <property type="entry name" value="Si:ch211-196h16.4"/>
    <property type="match status" value="1"/>
</dbReference>
<dbReference type="SMR" id="A0A9R0BAQ4"/>
<keyword evidence="5" id="KW-0547">Nucleotide-binding</keyword>
<dbReference type="AlphaFoldDB" id="A0A9R0BAQ4"/>
<feature type="compositionally biased region" description="Polar residues" evidence="7">
    <location>
        <begin position="30"/>
        <end position="41"/>
    </location>
</feature>
<dbReference type="Pfam" id="PF17779">
    <property type="entry name" value="WHD_NOD2"/>
    <property type="match status" value="1"/>
</dbReference>
<gene>
    <name evidence="9" type="primary">LOC109075228</name>
</gene>
<dbReference type="PROSITE" id="PS51450">
    <property type="entry name" value="LRR"/>
    <property type="match status" value="1"/>
</dbReference>
<evidence type="ECO:0000256" key="2">
    <source>
        <dbReference type="ARBA" id="ARBA00022490"/>
    </source>
</evidence>
<accession>A0A9R0BAQ4</accession>
<comment type="subcellular location">
    <subcellularLocation>
        <location evidence="1">Cytoplasm</location>
    </subcellularLocation>
</comment>
<dbReference type="OrthoDB" id="120976at2759"/>
<dbReference type="RefSeq" id="XP_042627730.1">
    <property type="nucleotide sequence ID" value="XM_042771796.1"/>
</dbReference>
<evidence type="ECO:0000256" key="4">
    <source>
        <dbReference type="ARBA" id="ARBA00022737"/>
    </source>
</evidence>
<dbReference type="InterPro" id="IPR041075">
    <property type="entry name" value="NOD1/2_WH"/>
</dbReference>
<dbReference type="InterPro" id="IPR051261">
    <property type="entry name" value="NLR"/>
</dbReference>
<keyword evidence="3" id="KW-0433">Leucine-rich repeat</keyword>
<dbReference type="Pfam" id="PF17776">
    <property type="entry name" value="NLRC4_HD2"/>
    <property type="match status" value="1"/>
</dbReference>
<dbReference type="InterPro" id="IPR041267">
    <property type="entry name" value="NLRP_HD2"/>
</dbReference>
<dbReference type="GO" id="GO:0005737">
    <property type="term" value="C:cytoplasm"/>
    <property type="evidence" value="ECO:0007669"/>
    <property type="project" value="UniProtKB-SubCell"/>
</dbReference>
<evidence type="ECO:0000256" key="5">
    <source>
        <dbReference type="ARBA" id="ARBA00022741"/>
    </source>
</evidence>
<dbReference type="InterPro" id="IPR001611">
    <property type="entry name" value="Leu-rich_rpt"/>
</dbReference>
<evidence type="ECO:0000256" key="1">
    <source>
        <dbReference type="ARBA" id="ARBA00004496"/>
    </source>
</evidence>
<keyword evidence="6" id="KW-0067">ATP-binding</keyword>
<dbReference type="Proteomes" id="UP001155660">
    <property type="component" value="Chromosome A15"/>
</dbReference>
<evidence type="ECO:0000256" key="3">
    <source>
        <dbReference type="ARBA" id="ARBA00022614"/>
    </source>
</evidence>
<dbReference type="PROSITE" id="PS50837">
    <property type="entry name" value="NACHT"/>
    <property type="match status" value="1"/>
</dbReference>
<dbReference type="GO" id="GO:0005524">
    <property type="term" value="F:ATP binding"/>
    <property type="evidence" value="ECO:0007669"/>
    <property type="project" value="UniProtKB-KW"/>
</dbReference>
<dbReference type="FunFam" id="3.40.50.300:FF:000210">
    <property type="entry name" value="Si:dkey-16p6.1"/>
    <property type="match status" value="1"/>
</dbReference>
<dbReference type="InterPro" id="IPR029495">
    <property type="entry name" value="NACHT-assoc"/>
</dbReference>
<dbReference type="InterPro" id="IPR007111">
    <property type="entry name" value="NACHT_NTPase"/>
</dbReference>
<evidence type="ECO:0000313" key="9">
    <source>
        <dbReference type="RefSeq" id="XP_042627730.1"/>
    </source>
</evidence>
<organism evidence="9">
    <name type="scientific">Cyprinus carpio</name>
    <name type="common">Common carp</name>
    <dbReference type="NCBI Taxonomy" id="7962"/>
    <lineage>
        <taxon>Eukaryota</taxon>
        <taxon>Metazoa</taxon>
        <taxon>Chordata</taxon>
        <taxon>Craniata</taxon>
        <taxon>Vertebrata</taxon>
        <taxon>Euteleostomi</taxon>
        <taxon>Actinopterygii</taxon>
        <taxon>Neopterygii</taxon>
        <taxon>Teleostei</taxon>
        <taxon>Ostariophysi</taxon>
        <taxon>Cypriniformes</taxon>
        <taxon>Cyprinidae</taxon>
        <taxon>Cyprininae</taxon>
        <taxon>Cyprinus</taxon>
    </lineage>
</organism>
<keyword evidence="2" id="KW-0963">Cytoplasm</keyword>
<dbReference type="Pfam" id="PF14484">
    <property type="entry name" value="FISNA"/>
    <property type="match status" value="1"/>
</dbReference>
<keyword evidence="4" id="KW-0677">Repeat</keyword>
<protein>
    <submittedName>
        <fullName evidence="9">LOW QUALITY PROTEIN: NACHT, LRR and PYD domains-containing protein 3-like</fullName>
    </submittedName>
</protein>
<dbReference type="SMART" id="SM01288">
    <property type="entry name" value="FISNA"/>
    <property type="match status" value="1"/>
</dbReference>
<evidence type="ECO:0000256" key="6">
    <source>
        <dbReference type="ARBA" id="ARBA00022840"/>
    </source>
</evidence>
<sequence length="947" mass="106922">MDDTQTSRDEDLSPGCSHKSLDLPIEFKSGDTQSDLSSVHQKSPEPEPSCVSMKSDESLVLAINFKSRDTQTDLGSFHHKKSEPEPSCVSMRSEGSASHPLHPKSGDTQTDLSHELLNTFRSNLMKKFECLYEGTAMQGNPTSLKEIYTELYITESESGEISNEHEVRQIETQSRRAATEDTPIKMQDIFRPLPRQDKPIRTVLTKGVAGIGKTVSVQKFILDWAEGKENQDVQLIFPLPFREINLMKDKTLSLPDLLQVFFPETKEIDIFSDEYKVLFIFDGLDECRLSLDFQSDVRLCDVSESVSVNVLLTNLIVGNLLPSALIWITSRPAAADLVPSECVHRVTEVRGFSEPQKEEYFRKRISDQSLANTIISHLKSSRSLFIMCHIPVFCWISAAVLEKMLSRAESGEIPKTLTQMYTHFLILQTNIKHEKDYEKNVTDEYMILKLGKLAFQQLVKGNVIFYEEDLRECGIDVTEASVYSGLCTQIFREELGLYQGKVFCFVHLSLQEHLAALYVHLSCTNHNRNVFDQITKQSLWSKVRDWFQLSSTKHVSFSALHQRAVDEALKSKTGHLDLFLRFLLGLSVKTNQSLLRRLMKQTKIRSDSNEETIEYIKKKIRNIPSPEKSINLFHCLNELGDHSVVEEIQRYLKSGRITEAKLSSSQWSAVAFVLLTSEKKMDEFHLDKFVKRSKAENVKVLQMLLPVVKESRSVHLKDCGVTGEGCAALASALKSNPSHLRELDLSGNKLESSGVTRLCDLFEDPHCKLEKLELSDCGITDEGCAALASALRSNPEHLRELNLSSNKMVDWKVNLLSDLLKNPHCKLEKLRLRDCGITYEGCVALTSALKSNPGHLRHLDLSVNELGDSVNLLSSVLEDLRCKLEILWLCDCGITDEGCTALASALRSNPEHLRQLGLSGNNIRGSGVKVLSDLKDDQHYELKVFFY</sequence>
<dbReference type="PANTHER" id="PTHR24106">
    <property type="entry name" value="NACHT, LRR AND CARD DOMAINS-CONTAINING"/>
    <property type="match status" value="1"/>
</dbReference>
<dbReference type="SMART" id="SM00368">
    <property type="entry name" value="LRR_RI"/>
    <property type="match status" value="8"/>
</dbReference>
<dbReference type="Pfam" id="PF13516">
    <property type="entry name" value="LRR_6"/>
    <property type="match status" value="8"/>
</dbReference>
<feature type="compositionally biased region" description="Basic and acidic residues" evidence="7">
    <location>
        <begin position="1"/>
        <end position="11"/>
    </location>
</feature>
<name>A0A9R0BAQ4_CYPCA</name>
<feature type="domain" description="NACHT" evidence="8">
    <location>
        <begin position="201"/>
        <end position="334"/>
    </location>
</feature>
<proteinExistence type="predicted"/>
<feature type="region of interest" description="Disordered" evidence="7">
    <location>
        <begin position="1"/>
        <end position="55"/>
    </location>
</feature>
<evidence type="ECO:0000259" key="8">
    <source>
        <dbReference type="PROSITE" id="PS50837"/>
    </source>
</evidence>
<dbReference type="KEGG" id="ccar:109075228"/>
<feature type="region of interest" description="Disordered" evidence="7">
    <location>
        <begin position="72"/>
        <end position="110"/>
    </location>
</feature>
<dbReference type="Pfam" id="PF05729">
    <property type="entry name" value="NACHT"/>
    <property type="match status" value="1"/>
</dbReference>